<evidence type="ECO:0000313" key="2">
    <source>
        <dbReference type="Proteomes" id="UP000292884"/>
    </source>
</evidence>
<reference evidence="1 2" key="1">
    <citation type="submission" date="2019-02" db="EMBL/GenBank/DDBJ databases">
        <title>Pedobacter sp. RP-1-13 sp. nov., isolated from Arctic soil.</title>
        <authorList>
            <person name="Dahal R.H."/>
        </authorList>
    </citation>
    <scope>NUCLEOTIDE SEQUENCE [LARGE SCALE GENOMIC DNA]</scope>
    <source>
        <strain evidence="1 2">RP-1-13</strain>
    </source>
</reference>
<protein>
    <submittedName>
        <fullName evidence="1">Uncharacterized protein</fullName>
    </submittedName>
</protein>
<dbReference type="OrthoDB" id="711499at2"/>
<dbReference type="AlphaFoldDB" id="A0A4R0MQF1"/>
<evidence type="ECO:0000313" key="1">
    <source>
        <dbReference type="EMBL" id="TCC89111.1"/>
    </source>
</evidence>
<dbReference type="EMBL" id="SJSK01000004">
    <property type="protein sequence ID" value="TCC89111.1"/>
    <property type="molecule type" value="Genomic_DNA"/>
</dbReference>
<proteinExistence type="predicted"/>
<organism evidence="1 2">
    <name type="scientific">Pedobacter frigiditerrae</name>
    <dbReference type="NCBI Taxonomy" id="2530452"/>
    <lineage>
        <taxon>Bacteria</taxon>
        <taxon>Pseudomonadati</taxon>
        <taxon>Bacteroidota</taxon>
        <taxon>Sphingobacteriia</taxon>
        <taxon>Sphingobacteriales</taxon>
        <taxon>Sphingobacteriaceae</taxon>
        <taxon>Pedobacter</taxon>
    </lineage>
</organism>
<accession>A0A4R0MQF1</accession>
<name>A0A4R0MQF1_9SPHI</name>
<dbReference type="Proteomes" id="UP000292884">
    <property type="component" value="Unassembled WGS sequence"/>
</dbReference>
<gene>
    <name evidence="1" type="ORF">EZ428_15530</name>
</gene>
<keyword evidence="2" id="KW-1185">Reference proteome</keyword>
<sequence length="66" mass="7716">METLKRLIFYTADLKAITGKGDRTCQNIMAQMRDFFELKKWQQPTVYQASDFLGIPIEQLVSFIKV</sequence>
<dbReference type="RefSeq" id="WP_131554101.1">
    <property type="nucleotide sequence ID" value="NZ_SJSK01000004.1"/>
</dbReference>
<comment type="caution">
    <text evidence="1">The sequence shown here is derived from an EMBL/GenBank/DDBJ whole genome shotgun (WGS) entry which is preliminary data.</text>
</comment>